<reference evidence="2" key="1">
    <citation type="submission" date="2018-11" db="EMBL/GenBank/DDBJ databases">
        <authorList>
            <consortium name="Pathogen Informatics"/>
        </authorList>
    </citation>
    <scope>NUCLEOTIDE SEQUENCE</scope>
</reference>
<name>A0A448WLE0_9PLAT</name>
<dbReference type="PROSITE" id="PS50106">
    <property type="entry name" value="PDZ"/>
    <property type="match status" value="1"/>
</dbReference>
<dbReference type="Gene3D" id="2.30.42.10">
    <property type="match status" value="1"/>
</dbReference>
<organism evidence="2 3">
    <name type="scientific">Protopolystoma xenopodis</name>
    <dbReference type="NCBI Taxonomy" id="117903"/>
    <lineage>
        <taxon>Eukaryota</taxon>
        <taxon>Metazoa</taxon>
        <taxon>Spiralia</taxon>
        <taxon>Lophotrochozoa</taxon>
        <taxon>Platyhelminthes</taxon>
        <taxon>Monogenea</taxon>
        <taxon>Polyopisthocotylea</taxon>
        <taxon>Polystomatidea</taxon>
        <taxon>Polystomatidae</taxon>
        <taxon>Protopolystoma</taxon>
    </lineage>
</organism>
<accession>A0A448WLE0</accession>
<evidence type="ECO:0000313" key="2">
    <source>
        <dbReference type="EMBL" id="VEL14633.1"/>
    </source>
</evidence>
<dbReference type="InterPro" id="IPR036034">
    <property type="entry name" value="PDZ_sf"/>
</dbReference>
<evidence type="ECO:0000259" key="1">
    <source>
        <dbReference type="PROSITE" id="PS50106"/>
    </source>
</evidence>
<sequence>MLLGASLNNPGVAIASCGSIEFDVTLFRGSRGFGFSVRGGNDVISSPLTIVRISAGCAAHMDGRLQVRPNVLLKKRSGYSLFLHWDLCPDID</sequence>
<dbReference type="SUPFAM" id="SSF50156">
    <property type="entry name" value="PDZ domain-like"/>
    <property type="match status" value="1"/>
</dbReference>
<gene>
    <name evidence="2" type="ORF">PXEA_LOCUS8073</name>
</gene>
<dbReference type="Proteomes" id="UP000784294">
    <property type="component" value="Unassembled WGS sequence"/>
</dbReference>
<dbReference type="EMBL" id="CAAALY010021805">
    <property type="protein sequence ID" value="VEL14633.1"/>
    <property type="molecule type" value="Genomic_DNA"/>
</dbReference>
<evidence type="ECO:0000313" key="3">
    <source>
        <dbReference type="Proteomes" id="UP000784294"/>
    </source>
</evidence>
<dbReference type="InterPro" id="IPR001478">
    <property type="entry name" value="PDZ"/>
</dbReference>
<proteinExistence type="predicted"/>
<comment type="caution">
    <text evidence="2">The sequence shown here is derived from an EMBL/GenBank/DDBJ whole genome shotgun (WGS) entry which is preliminary data.</text>
</comment>
<protein>
    <recommendedName>
        <fullName evidence="1">PDZ domain-containing protein</fullName>
    </recommendedName>
</protein>
<dbReference type="AlphaFoldDB" id="A0A448WLE0"/>
<keyword evidence="3" id="KW-1185">Reference proteome</keyword>
<feature type="domain" description="PDZ" evidence="1">
    <location>
        <begin position="23"/>
        <end position="72"/>
    </location>
</feature>